<accession>A0AA44BEG0</accession>
<dbReference type="Proteomes" id="UP000449710">
    <property type="component" value="Unassembled WGS sequence"/>
</dbReference>
<dbReference type="Pfam" id="PF19864">
    <property type="entry name" value="Radical_SAM_N2"/>
    <property type="match status" value="1"/>
</dbReference>
<protein>
    <submittedName>
        <fullName evidence="2">TIGR03960 family B12-binding radical SAM protein</fullName>
    </submittedName>
</protein>
<dbReference type="GO" id="GO:0051536">
    <property type="term" value="F:iron-sulfur cluster binding"/>
    <property type="evidence" value="ECO:0007669"/>
    <property type="project" value="InterPro"/>
</dbReference>
<dbReference type="Gene3D" id="3.80.30.20">
    <property type="entry name" value="tm_1862 like domain"/>
    <property type="match status" value="1"/>
</dbReference>
<reference evidence="2 3" key="1">
    <citation type="submission" date="2019-04" db="EMBL/GenBank/DDBJ databases">
        <title>Isachenkonia alkalipeptolytica gen. nov. sp. nov. a new anaerobic, alkiliphilic organothrophic bacterium capable to reduce synthesized ferrihydrite isolated from a soda lake.</title>
        <authorList>
            <person name="Toshchakov S.V."/>
            <person name="Zavarzina D.G."/>
            <person name="Zhilina T.N."/>
            <person name="Kostrikina N.A."/>
            <person name="Kublanov I.V."/>
        </authorList>
    </citation>
    <scope>NUCLEOTIDE SEQUENCE [LARGE SCALE GENOMIC DNA]</scope>
    <source>
        <strain evidence="2 3">Z-1701</strain>
    </source>
</reference>
<dbReference type="PANTHER" id="PTHR42731">
    <property type="entry name" value="SLL1084 PROTEIN"/>
    <property type="match status" value="1"/>
</dbReference>
<sequence>MSDQIKEVKIDDLLMKVEKPARYLGNEMNSAHKEINEDMVRFAFAFPDTYEIGMSHLGMQILYHLLNEQQDIFCERVFSPNTDMENLLRREERPLFALETKTPLKAFDFIGFTLQYELSYTNILNILDMGEIPLFQKDREEEDPIIILGGPCSYNPEPIADFADIIVLGEGEEIILEVINLYKKIKQKPNYQKADFLLAASEIEGIYVPSHFAVDYHADGRIKEVRSTEKSGGEQGLKKRIIEDLDKAYYPDKILVPYIDTVHNRVVLEIFRGCIRGCRFCQAGMIYRPVRERSLEKLQTMAHDLLQNTGYEEISLASLSSSDYTEIEALIHHLIEINQKDHIGVSLPSLRLDNFSKELIEEIQKVRKTGLTFAPEAGTQRLRDVINKNIREEDLLNSAKEAFEMGYNNIKLYFMIGLPTETDEDILGIKELVYKVLNQYHSLPKEKRAGGLKITVSTSTFVPKAFTPFQWEEQISLEEIHRRQSILKESLTHRSINYNYHDGKTSVVEGAFARGDRRLSKVLYKAYSLGCKFDGWGDHFDYQKWVKAFEEEDSSLDFYSHRKRSYDEILPWDHFDIGVNKSYLMQENNKAKIEEVTPDCRLNCSACGINQKFTSRGGVC</sequence>
<dbReference type="GO" id="GO:0003824">
    <property type="term" value="F:catalytic activity"/>
    <property type="evidence" value="ECO:0007669"/>
    <property type="project" value="InterPro"/>
</dbReference>
<dbReference type="AlphaFoldDB" id="A0AA44BEG0"/>
<gene>
    <name evidence="2" type="ORF">ISALK_10600</name>
</gene>
<evidence type="ECO:0000313" key="2">
    <source>
        <dbReference type="EMBL" id="NBG88948.1"/>
    </source>
</evidence>
<dbReference type="SFLD" id="SFLDG01082">
    <property type="entry name" value="B12-binding_domain_containing"/>
    <property type="match status" value="1"/>
</dbReference>
<dbReference type="InterPro" id="IPR007197">
    <property type="entry name" value="rSAM"/>
</dbReference>
<dbReference type="InterPro" id="IPR023404">
    <property type="entry name" value="rSAM_horseshoe"/>
</dbReference>
<proteinExistence type="predicted"/>
<name>A0AA44BEG0_9CLOT</name>
<dbReference type="RefSeq" id="WP_160722098.1">
    <property type="nucleotide sequence ID" value="NZ_SUMG01000014.1"/>
</dbReference>
<dbReference type="PANTHER" id="PTHR42731:SF1">
    <property type="entry name" value="RADICAL SAM DOMAIN PROTEIN"/>
    <property type="match status" value="1"/>
</dbReference>
<organism evidence="2 3">
    <name type="scientific">Isachenkonia alkalipeptolytica</name>
    <dbReference type="NCBI Taxonomy" id="2565777"/>
    <lineage>
        <taxon>Bacteria</taxon>
        <taxon>Bacillati</taxon>
        <taxon>Bacillota</taxon>
        <taxon>Clostridia</taxon>
        <taxon>Eubacteriales</taxon>
        <taxon>Clostridiaceae</taxon>
        <taxon>Isachenkonia</taxon>
    </lineage>
</organism>
<dbReference type="InterPro" id="IPR045784">
    <property type="entry name" value="Radical_SAM_N2"/>
</dbReference>
<keyword evidence="3" id="KW-1185">Reference proteome</keyword>
<evidence type="ECO:0000313" key="3">
    <source>
        <dbReference type="Proteomes" id="UP000449710"/>
    </source>
</evidence>
<evidence type="ECO:0000259" key="1">
    <source>
        <dbReference type="PROSITE" id="PS51918"/>
    </source>
</evidence>
<dbReference type="EMBL" id="SUMG01000014">
    <property type="protein sequence ID" value="NBG88948.1"/>
    <property type="molecule type" value="Genomic_DNA"/>
</dbReference>
<dbReference type="CDD" id="cd01335">
    <property type="entry name" value="Radical_SAM"/>
    <property type="match status" value="1"/>
</dbReference>
<comment type="caution">
    <text evidence="2">The sequence shown here is derived from an EMBL/GenBank/DDBJ whole genome shotgun (WGS) entry which is preliminary data.</text>
</comment>
<dbReference type="NCBIfam" id="TIGR03960">
    <property type="entry name" value="rSAM_fuse_unch"/>
    <property type="match status" value="1"/>
</dbReference>
<dbReference type="InterPro" id="IPR006638">
    <property type="entry name" value="Elp3/MiaA/NifB-like_rSAM"/>
</dbReference>
<dbReference type="SUPFAM" id="SSF102114">
    <property type="entry name" value="Radical SAM enzymes"/>
    <property type="match status" value="1"/>
</dbReference>
<dbReference type="PROSITE" id="PS51918">
    <property type="entry name" value="RADICAL_SAM"/>
    <property type="match status" value="1"/>
</dbReference>
<dbReference type="Gene3D" id="3.40.50.280">
    <property type="entry name" value="Cobalamin-binding domain"/>
    <property type="match status" value="1"/>
</dbReference>
<feature type="domain" description="Radical SAM core" evidence="1">
    <location>
        <begin position="260"/>
        <end position="497"/>
    </location>
</feature>
<dbReference type="InterPro" id="IPR058240">
    <property type="entry name" value="rSAM_sf"/>
</dbReference>
<dbReference type="SFLD" id="SFLDS00029">
    <property type="entry name" value="Radical_SAM"/>
    <property type="match status" value="1"/>
</dbReference>
<dbReference type="InterPro" id="IPR023862">
    <property type="entry name" value="CHP03960_rSAM"/>
</dbReference>
<dbReference type="SMART" id="SM00729">
    <property type="entry name" value="Elp3"/>
    <property type="match status" value="1"/>
</dbReference>
<dbReference type="Pfam" id="PF04055">
    <property type="entry name" value="Radical_SAM"/>
    <property type="match status" value="1"/>
</dbReference>